<evidence type="ECO:0000256" key="2">
    <source>
        <dbReference type="ARBA" id="ARBA00009477"/>
    </source>
</evidence>
<evidence type="ECO:0000256" key="3">
    <source>
        <dbReference type="ARBA" id="ARBA00022448"/>
    </source>
</evidence>
<keyword evidence="6" id="KW-0472">Membrane</keyword>
<dbReference type="PANTHER" id="PTHR30469">
    <property type="entry name" value="MULTIDRUG RESISTANCE PROTEIN MDTA"/>
    <property type="match status" value="1"/>
</dbReference>
<feature type="domain" description="Multidrug resistance protein MdtA-like C-terminal permuted SH3" evidence="10">
    <location>
        <begin position="302"/>
        <end position="360"/>
    </location>
</feature>
<dbReference type="InterPro" id="IPR058625">
    <property type="entry name" value="MdtA-like_BSH"/>
</dbReference>
<evidence type="ECO:0000259" key="10">
    <source>
        <dbReference type="Pfam" id="PF25967"/>
    </source>
</evidence>
<dbReference type="Pfam" id="PF25944">
    <property type="entry name" value="Beta-barrel_RND"/>
    <property type="match status" value="1"/>
</dbReference>
<dbReference type="Pfam" id="PF25967">
    <property type="entry name" value="RND-MFP_C"/>
    <property type="match status" value="1"/>
</dbReference>
<evidence type="ECO:0000313" key="11">
    <source>
        <dbReference type="EMBL" id="RCW77851.1"/>
    </source>
</evidence>
<dbReference type="InterPro" id="IPR058624">
    <property type="entry name" value="MdtA-like_HH"/>
</dbReference>
<feature type="domain" description="Multidrug resistance protein MdtA-like beta-barrel" evidence="9">
    <location>
        <begin position="216"/>
        <end position="297"/>
    </location>
</feature>
<evidence type="ECO:0000313" key="12">
    <source>
        <dbReference type="Proteomes" id="UP000253324"/>
    </source>
</evidence>
<dbReference type="InterPro" id="IPR058626">
    <property type="entry name" value="MdtA-like_b-barrel"/>
</dbReference>
<dbReference type="GO" id="GO:0030313">
    <property type="term" value="C:cell envelope"/>
    <property type="evidence" value="ECO:0007669"/>
    <property type="project" value="UniProtKB-SubCell"/>
</dbReference>
<keyword evidence="4" id="KW-1003">Cell membrane</keyword>
<comment type="caution">
    <text evidence="11">The sequence shown here is derived from an EMBL/GenBank/DDBJ whole genome shotgun (WGS) entry which is preliminary data.</text>
</comment>
<dbReference type="Gene3D" id="2.40.30.170">
    <property type="match status" value="1"/>
</dbReference>
<name>A0A368YC73_9HYPH</name>
<dbReference type="PANTHER" id="PTHR30469:SF12">
    <property type="entry name" value="MULTIDRUG RESISTANCE PROTEIN MDTA"/>
    <property type="match status" value="1"/>
</dbReference>
<dbReference type="NCBIfam" id="TIGR01730">
    <property type="entry name" value="RND_mfp"/>
    <property type="match status" value="1"/>
</dbReference>
<feature type="domain" description="Multidrug resistance protein MdtA-like alpha-helical hairpin" evidence="7">
    <location>
        <begin position="111"/>
        <end position="179"/>
    </location>
</feature>
<evidence type="ECO:0000259" key="9">
    <source>
        <dbReference type="Pfam" id="PF25944"/>
    </source>
</evidence>
<protein>
    <submittedName>
        <fullName evidence="11">Multidrug efflux system membrane fusion protein</fullName>
    </submittedName>
</protein>
<dbReference type="Pfam" id="PF25917">
    <property type="entry name" value="BSH_RND"/>
    <property type="match status" value="1"/>
</dbReference>
<sequence>MHFSVRNRASIVIGLALLGAAGAFWLQSNEKTVAIGRPAPVLIPVKAAAAVQTDVPVYLNGLGTVQAFNTVTVKAKVDGELQQVLFTEGQRVKKGDLLAVIDPRPFQAAFDQASAKLVQDQANLDNDKVILQRDKKLTAQEFTTVETTQTQQSTVAQLQAQIAQDAAAKDSAAVSLSYTQMIAPVDGRTGIRLVDQGNYVHAADTTGIVVITQTQPISVVSTLPEDDLAAVRAAQDAGPVSVTAYSRDGSTNLGTGTLSVIDNEIDQTSGTMRLKSTFPNVDEKLWPGQFVDIRLQQRVVHQAVTVPSAALERGQDGFFVYVIKPDDTVEVRAIHPGQISAGRAVVESGLTAGERVVTSGQYRLEAGAKISIQDTPDKATNLSDAEMERD</sequence>
<dbReference type="Gene3D" id="2.40.420.20">
    <property type="match status" value="1"/>
</dbReference>
<accession>A0A368YC73</accession>
<reference evidence="11 12" key="1">
    <citation type="submission" date="2018-07" db="EMBL/GenBank/DDBJ databases">
        <title>Genomic Encyclopedia of Type Strains, Phase III (KMG-III): the genomes of soil and plant-associated and newly described type strains.</title>
        <authorList>
            <person name="Whitman W."/>
        </authorList>
    </citation>
    <scope>NUCLEOTIDE SEQUENCE [LARGE SCALE GENOMIC DNA]</scope>
    <source>
        <strain evidence="11 12">31-25a</strain>
    </source>
</reference>
<evidence type="ECO:0000259" key="8">
    <source>
        <dbReference type="Pfam" id="PF25917"/>
    </source>
</evidence>
<evidence type="ECO:0000256" key="1">
    <source>
        <dbReference type="ARBA" id="ARBA00004236"/>
    </source>
</evidence>
<evidence type="ECO:0000256" key="4">
    <source>
        <dbReference type="ARBA" id="ARBA00022475"/>
    </source>
</evidence>
<keyword evidence="3" id="KW-0813">Transport</keyword>
<feature type="domain" description="Multidrug resistance protein MdtA-like barrel-sandwich hybrid" evidence="8">
    <location>
        <begin position="69"/>
        <end position="212"/>
    </location>
</feature>
<evidence type="ECO:0000256" key="6">
    <source>
        <dbReference type="ARBA" id="ARBA00023136"/>
    </source>
</evidence>
<dbReference type="Proteomes" id="UP000253324">
    <property type="component" value="Unassembled WGS sequence"/>
</dbReference>
<dbReference type="Pfam" id="PF25876">
    <property type="entry name" value="HH_MFP_RND"/>
    <property type="match status" value="1"/>
</dbReference>
<comment type="similarity">
    <text evidence="2">Belongs to the membrane fusion protein (MFP) (TC 8.A.1) family.</text>
</comment>
<keyword evidence="12" id="KW-1185">Reference proteome</keyword>
<dbReference type="GO" id="GO:1990281">
    <property type="term" value="C:efflux pump complex"/>
    <property type="evidence" value="ECO:0007669"/>
    <property type="project" value="TreeGrafter"/>
</dbReference>
<evidence type="ECO:0000256" key="5">
    <source>
        <dbReference type="ARBA" id="ARBA00022519"/>
    </source>
</evidence>
<organism evidence="11 12">
    <name type="scientific">Phyllobacterium bourgognense</name>
    <dbReference type="NCBI Taxonomy" id="314236"/>
    <lineage>
        <taxon>Bacteria</taxon>
        <taxon>Pseudomonadati</taxon>
        <taxon>Pseudomonadota</taxon>
        <taxon>Alphaproteobacteria</taxon>
        <taxon>Hyphomicrobiales</taxon>
        <taxon>Phyllobacteriaceae</taxon>
        <taxon>Phyllobacterium</taxon>
    </lineage>
</organism>
<dbReference type="OrthoDB" id="9783047at2"/>
<dbReference type="Gene3D" id="2.40.50.100">
    <property type="match status" value="1"/>
</dbReference>
<dbReference type="InterPro" id="IPR058627">
    <property type="entry name" value="MdtA-like_C"/>
</dbReference>
<dbReference type="FunFam" id="2.40.420.20:FF:000001">
    <property type="entry name" value="Efflux RND transporter periplasmic adaptor subunit"/>
    <property type="match status" value="1"/>
</dbReference>
<dbReference type="InterPro" id="IPR006143">
    <property type="entry name" value="RND_pump_MFP"/>
</dbReference>
<dbReference type="EMBL" id="QPJM01000035">
    <property type="protein sequence ID" value="RCW77851.1"/>
    <property type="molecule type" value="Genomic_DNA"/>
</dbReference>
<keyword evidence="5" id="KW-0997">Cell inner membrane</keyword>
<evidence type="ECO:0000259" key="7">
    <source>
        <dbReference type="Pfam" id="PF25876"/>
    </source>
</evidence>
<dbReference type="AlphaFoldDB" id="A0A368YC73"/>
<proteinExistence type="inferred from homology"/>
<comment type="subcellular location">
    <subcellularLocation>
        <location evidence="1">Cell membrane</location>
    </subcellularLocation>
</comment>
<dbReference type="GO" id="GO:0015562">
    <property type="term" value="F:efflux transmembrane transporter activity"/>
    <property type="evidence" value="ECO:0007669"/>
    <property type="project" value="TreeGrafter"/>
</dbReference>
<dbReference type="SUPFAM" id="SSF111369">
    <property type="entry name" value="HlyD-like secretion proteins"/>
    <property type="match status" value="1"/>
</dbReference>
<dbReference type="Gene3D" id="1.10.287.470">
    <property type="entry name" value="Helix hairpin bin"/>
    <property type="match status" value="1"/>
</dbReference>
<gene>
    <name evidence="11" type="ORF">C7476_1355</name>
</gene>